<gene>
    <name evidence="7" type="ORF">C7Y71_000355</name>
</gene>
<dbReference type="OrthoDB" id="9801525at2"/>
<dbReference type="InterPro" id="IPR024434">
    <property type="entry name" value="TSCPD_dom"/>
</dbReference>
<reference evidence="7 8" key="1">
    <citation type="submission" date="2018-11" db="EMBL/GenBank/DDBJ databases">
        <authorList>
            <person name="Na S.W."/>
            <person name="Baik M."/>
        </authorList>
    </citation>
    <scope>NUCLEOTIDE SEQUENCE [LARGE SCALE GENOMIC DNA]</scope>
    <source>
        <strain evidence="7 8">E39</strain>
    </source>
</reference>
<evidence type="ECO:0000256" key="1">
    <source>
        <dbReference type="ARBA" id="ARBA00007405"/>
    </source>
</evidence>
<comment type="catalytic activity">
    <reaction evidence="5">
        <text>a 2'-deoxyribonucleoside 5'-diphosphate + [thioredoxin]-disulfide + H2O = a ribonucleoside 5'-diphosphate + [thioredoxin]-dithiol</text>
        <dbReference type="Rhea" id="RHEA:23252"/>
        <dbReference type="Rhea" id="RHEA-COMP:10698"/>
        <dbReference type="Rhea" id="RHEA-COMP:10700"/>
        <dbReference type="ChEBI" id="CHEBI:15377"/>
        <dbReference type="ChEBI" id="CHEBI:29950"/>
        <dbReference type="ChEBI" id="CHEBI:50058"/>
        <dbReference type="ChEBI" id="CHEBI:57930"/>
        <dbReference type="ChEBI" id="CHEBI:73316"/>
        <dbReference type="EC" id="1.17.4.1"/>
    </reaction>
</comment>
<keyword evidence="4" id="KW-0547">Nucleotide-binding</keyword>
<keyword evidence="3" id="KW-0237">DNA synthesis</keyword>
<evidence type="ECO:0000256" key="4">
    <source>
        <dbReference type="ARBA" id="ARBA00022741"/>
    </source>
</evidence>
<dbReference type="NCBIfam" id="TIGR03905">
    <property type="entry name" value="TIGR03905_4_Cys"/>
    <property type="match status" value="1"/>
</dbReference>
<evidence type="ECO:0000256" key="5">
    <source>
        <dbReference type="ARBA" id="ARBA00047754"/>
    </source>
</evidence>
<dbReference type="AlphaFoldDB" id="A0A5P8E3Z0"/>
<name>A0A5P8E3Z0_9BACT</name>
<dbReference type="EMBL" id="CP033459">
    <property type="protein sequence ID" value="QFQ11608.1"/>
    <property type="molecule type" value="Genomic_DNA"/>
</dbReference>
<dbReference type="InterPro" id="IPR023806">
    <property type="entry name" value="CHP03905"/>
</dbReference>
<accession>A0A5P8E3Z0</accession>
<comment type="similarity">
    <text evidence="1">Belongs to the ribonucleoside diphosphate reductase class-2 family.</text>
</comment>
<dbReference type="GO" id="GO:0000166">
    <property type="term" value="F:nucleotide binding"/>
    <property type="evidence" value="ECO:0007669"/>
    <property type="project" value="UniProtKB-KW"/>
</dbReference>
<proteinExistence type="inferred from homology"/>
<dbReference type="Proteomes" id="UP000249375">
    <property type="component" value="Chromosome"/>
</dbReference>
<evidence type="ECO:0000256" key="2">
    <source>
        <dbReference type="ARBA" id="ARBA00012274"/>
    </source>
</evidence>
<dbReference type="RefSeq" id="WP_111899327.1">
    <property type="nucleotide sequence ID" value="NZ_CP033459.1"/>
</dbReference>
<evidence type="ECO:0000313" key="7">
    <source>
        <dbReference type="EMBL" id="QFQ11608.1"/>
    </source>
</evidence>
<dbReference type="Pfam" id="PF12637">
    <property type="entry name" value="TSCPD"/>
    <property type="match status" value="1"/>
</dbReference>
<protein>
    <recommendedName>
        <fullName evidence="2">ribonucleoside-diphosphate reductase</fullName>
        <ecNumber evidence="2">1.17.4.1</ecNumber>
    </recommendedName>
</protein>
<sequence>MKTLQYTTSGTCSKQIEIHVDDNDCVQSVNFLGGCNGNLQGIGRLVKGMKREEVIKRLEGIRCGSKPTSCPDQLSRALKEMQ</sequence>
<evidence type="ECO:0000256" key="3">
    <source>
        <dbReference type="ARBA" id="ARBA00022634"/>
    </source>
</evidence>
<dbReference type="KEGG" id="alq:C7Y71_000355"/>
<dbReference type="GO" id="GO:0071897">
    <property type="term" value="P:DNA biosynthetic process"/>
    <property type="evidence" value="ECO:0007669"/>
    <property type="project" value="UniProtKB-KW"/>
</dbReference>
<evidence type="ECO:0000313" key="8">
    <source>
        <dbReference type="Proteomes" id="UP000249375"/>
    </source>
</evidence>
<dbReference type="PROSITE" id="PS51257">
    <property type="entry name" value="PROKAR_LIPOPROTEIN"/>
    <property type="match status" value="1"/>
</dbReference>
<organism evidence="7 8">
    <name type="scientific">Pseudoprevotella muciniphila</name>
    <dbReference type="NCBI Taxonomy" id="2133944"/>
    <lineage>
        <taxon>Bacteria</taxon>
        <taxon>Pseudomonadati</taxon>
        <taxon>Bacteroidota</taxon>
        <taxon>Bacteroidia</taxon>
        <taxon>Bacteroidales</taxon>
        <taxon>Prevotellaceae</taxon>
        <taxon>Pseudoprevotella</taxon>
    </lineage>
</organism>
<dbReference type="GO" id="GO:0004748">
    <property type="term" value="F:ribonucleoside-diphosphate reductase activity, thioredoxin disulfide as acceptor"/>
    <property type="evidence" value="ECO:0007669"/>
    <property type="project" value="UniProtKB-EC"/>
</dbReference>
<dbReference type="EC" id="1.17.4.1" evidence="2"/>
<evidence type="ECO:0000259" key="6">
    <source>
        <dbReference type="Pfam" id="PF12637"/>
    </source>
</evidence>
<feature type="domain" description="TSCPD" evidence="6">
    <location>
        <begin position="5"/>
        <end position="81"/>
    </location>
</feature>
<keyword evidence="8" id="KW-1185">Reference proteome</keyword>